<protein>
    <submittedName>
        <fullName evidence="1">Uncharacterized protein</fullName>
    </submittedName>
</protein>
<organism evidence="1 2">
    <name type="scientific">Pseudonocardia charpentierae</name>
    <dbReference type="NCBI Taxonomy" id="3075545"/>
    <lineage>
        <taxon>Bacteria</taxon>
        <taxon>Bacillati</taxon>
        <taxon>Actinomycetota</taxon>
        <taxon>Actinomycetes</taxon>
        <taxon>Pseudonocardiales</taxon>
        <taxon>Pseudonocardiaceae</taxon>
        <taxon>Pseudonocardia</taxon>
    </lineage>
</organism>
<evidence type="ECO:0000313" key="2">
    <source>
        <dbReference type="Proteomes" id="UP001183202"/>
    </source>
</evidence>
<evidence type="ECO:0000313" key="1">
    <source>
        <dbReference type="EMBL" id="MDT0350758.1"/>
    </source>
</evidence>
<proteinExistence type="predicted"/>
<accession>A0ABU2NBA0</accession>
<keyword evidence="2" id="KW-1185">Reference proteome</keyword>
<reference evidence="2" key="1">
    <citation type="submission" date="2023-07" db="EMBL/GenBank/DDBJ databases">
        <title>30 novel species of actinomycetes from the DSMZ collection.</title>
        <authorList>
            <person name="Nouioui I."/>
        </authorList>
    </citation>
    <scope>NUCLEOTIDE SEQUENCE [LARGE SCALE GENOMIC DNA]</scope>
    <source>
        <strain evidence="2">DSM 45834</strain>
    </source>
</reference>
<dbReference type="RefSeq" id="WP_311556787.1">
    <property type="nucleotide sequence ID" value="NZ_JAVREJ010000009.1"/>
</dbReference>
<sequence length="62" mass="6635">MNALPALTTIVVDAMRSQFAMNEPPVPDWKPRPAMPSRARLALAGLLERAAHAVAPAGYRPA</sequence>
<dbReference type="Proteomes" id="UP001183202">
    <property type="component" value="Unassembled WGS sequence"/>
</dbReference>
<name>A0ABU2NBA0_9PSEU</name>
<gene>
    <name evidence="1" type="ORF">RM445_14595</name>
</gene>
<comment type="caution">
    <text evidence="1">The sequence shown here is derived from an EMBL/GenBank/DDBJ whole genome shotgun (WGS) entry which is preliminary data.</text>
</comment>
<dbReference type="EMBL" id="JAVREJ010000009">
    <property type="protein sequence ID" value="MDT0350758.1"/>
    <property type="molecule type" value="Genomic_DNA"/>
</dbReference>